<reference evidence="2" key="1">
    <citation type="submission" date="2022-07" db="EMBL/GenBank/DDBJ databases">
        <title>Chromosome-level genome of Muraenolepis orangiensis.</title>
        <authorList>
            <person name="Kim J."/>
        </authorList>
    </citation>
    <scope>NUCLEOTIDE SEQUENCE</scope>
    <source>
        <strain evidence="2">KU_S4_2022</strain>
        <tissue evidence="2">Muscle</tissue>
    </source>
</reference>
<proteinExistence type="predicted"/>
<accession>A0A9Q0EWA3</accession>
<name>A0A9Q0EWA3_9TELE</name>
<dbReference type="InterPro" id="IPR053257">
    <property type="entry name" value="Cu-only_SOD"/>
</dbReference>
<sequence>MQRASMASAGRHGDKTSWVRCHALDKMTRHWTVERLAVARPRIGDSTGTTGNVVFVFIFFRQAYPITPRVLGRMGTYIICGRTGSCVHFVAELNMGGVTGEVRFSSDSKEATVNVTGAGACSSLNLSLSEFPIMYGHFAEPCLPANIGPKIFSFSAAVLAASVPANVSNLFRQRSNLDDLSLTLETCDGTKVCAVVNQADAFMTHQARFTGSIAGNVYIRLNTGSTNVRFLSDLLTTGLVNASQTNLTLFGSVSTVASCSVLLGSMDITRALTELGVLKVGSPLQPAKSRFDPSTFDNQTTFLLHKMGSGYECAQIYMLQKKTVSARVNMKGITGYFRFRQHSPFDVTELRVNLTNLKARVANYHVHMFPTPSVRPPPQSFCSNDNVGGHWNPFGLNTSDPTYPNRSGYTHDRYEIGDLSTRHMSLKGKNDTDVTFTDFNLPLFGGNSIVGRSVVIHQPDGARYVCAPIGYSGEVVAAKAEFLGPVVGKIHFKQLKNNPLSDVSIFLDLAHGRPSTAASADHNWHVHMYPISSERDNDTGSCATTGGHWNPHGINVTDSSYGLHCGPSSPLSCEVGDLASKHKTIHLSPTVVGVQGKQFLTDTTSWLQGSGSMLGRSVVIHQANRTGPRMACANITLSHTVKATTAAWFGPGTASGQVRFYQAHSQGPTKVNVSLTGLNAQSGGYHVHVLPINNGSAEPCSAANILGHFNPFSWNVSLSPDPGAGTVDQYEAGDLSGKFGLLTDLNEIDSVYMDTNLPLAGPYSIVGRSLVIHYNNGSRMQCADIGAENTTARHFVFAKAVFSNQISGTVTLSQQVFRDGTNGDLTVVADVNSSSLQKASWFIMERRIDANTRPVECESLGNVYNPFNMNSMSSSCSRDTPLSCVVGEMSNRHGLLSLQGREVYSDSIVKLTGDNTVVHRSLLLKNGTDIVACADILPTSPNAVQIFPNAENFSRFDFRQRVSESLRVEMPRVTILDELQSVSEGRCQQLNYLIAGQVRQEDLANVQNDPIMGRFREASTCSSIPTLSTMGTRLQLMSACSDKISSSTADEFR</sequence>
<evidence type="ECO:0000313" key="3">
    <source>
        <dbReference type="Proteomes" id="UP001148018"/>
    </source>
</evidence>
<evidence type="ECO:0000313" key="2">
    <source>
        <dbReference type="EMBL" id="KAJ3614721.1"/>
    </source>
</evidence>
<evidence type="ECO:0000259" key="1">
    <source>
        <dbReference type="Pfam" id="PF00080"/>
    </source>
</evidence>
<feature type="domain" description="Superoxide dismutase copper/zinc binding" evidence="1">
    <location>
        <begin position="334"/>
        <end position="476"/>
    </location>
</feature>
<dbReference type="PANTHER" id="PTHR20910">
    <property type="entry name" value="AGAP001623-PA"/>
    <property type="match status" value="1"/>
</dbReference>
<gene>
    <name evidence="2" type="ORF">NHX12_018292</name>
</gene>
<dbReference type="GO" id="GO:0046872">
    <property type="term" value="F:metal ion binding"/>
    <property type="evidence" value="ECO:0007669"/>
    <property type="project" value="InterPro"/>
</dbReference>
<dbReference type="InterPro" id="IPR036423">
    <property type="entry name" value="SOD-like_Cu/Zn_dom_sf"/>
</dbReference>
<comment type="caution">
    <text evidence="2">The sequence shown here is derived from an EMBL/GenBank/DDBJ whole genome shotgun (WGS) entry which is preliminary data.</text>
</comment>
<dbReference type="EMBL" id="JANIIK010000034">
    <property type="protein sequence ID" value="KAJ3614721.1"/>
    <property type="molecule type" value="Genomic_DNA"/>
</dbReference>
<dbReference type="Pfam" id="PF00080">
    <property type="entry name" value="Sod_Cu"/>
    <property type="match status" value="3"/>
</dbReference>
<dbReference type="SUPFAM" id="SSF49329">
    <property type="entry name" value="Cu,Zn superoxide dismutase-like"/>
    <property type="match status" value="4"/>
</dbReference>
<dbReference type="AlphaFoldDB" id="A0A9Q0EWA3"/>
<dbReference type="Gene3D" id="2.60.40.200">
    <property type="entry name" value="Superoxide dismutase, copper/zinc binding domain"/>
    <property type="match status" value="4"/>
</dbReference>
<dbReference type="Proteomes" id="UP001148018">
    <property type="component" value="Unassembled WGS sequence"/>
</dbReference>
<dbReference type="InterPro" id="IPR001424">
    <property type="entry name" value="SOD_Cu_Zn_dom"/>
</dbReference>
<feature type="domain" description="Superoxide dismutase copper/zinc binding" evidence="1">
    <location>
        <begin position="487"/>
        <end position="635"/>
    </location>
</feature>
<keyword evidence="3" id="KW-1185">Reference proteome</keyword>
<organism evidence="2 3">
    <name type="scientific">Muraenolepis orangiensis</name>
    <name type="common">Patagonian moray cod</name>
    <dbReference type="NCBI Taxonomy" id="630683"/>
    <lineage>
        <taxon>Eukaryota</taxon>
        <taxon>Metazoa</taxon>
        <taxon>Chordata</taxon>
        <taxon>Craniata</taxon>
        <taxon>Vertebrata</taxon>
        <taxon>Euteleostomi</taxon>
        <taxon>Actinopterygii</taxon>
        <taxon>Neopterygii</taxon>
        <taxon>Teleostei</taxon>
        <taxon>Neoteleostei</taxon>
        <taxon>Acanthomorphata</taxon>
        <taxon>Zeiogadaria</taxon>
        <taxon>Gadariae</taxon>
        <taxon>Gadiformes</taxon>
        <taxon>Muraenolepidoidei</taxon>
        <taxon>Muraenolepididae</taxon>
        <taxon>Muraenolepis</taxon>
    </lineage>
</organism>
<dbReference type="GO" id="GO:0006801">
    <property type="term" value="P:superoxide metabolic process"/>
    <property type="evidence" value="ECO:0007669"/>
    <property type="project" value="InterPro"/>
</dbReference>
<feature type="domain" description="Superoxide dismutase copper/zinc binding" evidence="1">
    <location>
        <begin position="655"/>
        <end position="776"/>
    </location>
</feature>
<dbReference type="OrthoDB" id="159229at2759"/>
<dbReference type="PANTHER" id="PTHR20910:SF1">
    <property type="entry name" value="SUPEROXIDE DISMUTASE COPPER_ZINC BINDING DOMAIN-CONTAINING PROTEIN"/>
    <property type="match status" value="1"/>
</dbReference>
<protein>
    <recommendedName>
        <fullName evidence="1">Superoxide dismutase copper/zinc binding domain-containing protein</fullName>
    </recommendedName>
</protein>